<dbReference type="Pfam" id="PF00051">
    <property type="entry name" value="Kringle"/>
    <property type="match status" value="1"/>
</dbReference>
<evidence type="ECO:0000313" key="5">
    <source>
        <dbReference type="EMBL" id="EDV20710.1"/>
    </source>
</evidence>
<keyword evidence="1 3" id="KW-0420">Kringle</keyword>
<organism evidence="5 6">
    <name type="scientific">Trichoplax adhaerens</name>
    <name type="common">Trichoplax reptans</name>
    <dbReference type="NCBI Taxonomy" id="10228"/>
    <lineage>
        <taxon>Eukaryota</taxon>
        <taxon>Metazoa</taxon>
        <taxon>Placozoa</taxon>
        <taxon>Uniplacotomia</taxon>
        <taxon>Trichoplacea</taxon>
        <taxon>Trichoplacidae</taxon>
        <taxon>Trichoplax</taxon>
    </lineage>
</organism>
<dbReference type="Proteomes" id="UP000009022">
    <property type="component" value="Unassembled WGS sequence"/>
</dbReference>
<evidence type="ECO:0000259" key="4">
    <source>
        <dbReference type="PROSITE" id="PS50070"/>
    </source>
</evidence>
<keyword evidence="6" id="KW-1185">Reference proteome</keyword>
<sequence length="61" mass="6920">CYTGTGQSYRGTVKESSNGTRCLHWASDGNPYQSFSKSEEVTSNYCRNPNSVRDRPWCYTS</sequence>
<dbReference type="InterPro" id="IPR018056">
    <property type="entry name" value="Kringle_CS"/>
</dbReference>
<comment type="caution">
    <text evidence="3">Lacks conserved residue(s) required for the propagation of feature annotation.</text>
</comment>
<feature type="non-terminal residue" evidence="5">
    <location>
        <position position="61"/>
    </location>
</feature>
<dbReference type="RefSeq" id="XP_002116910.1">
    <property type="nucleotide sequence ID" value="XM_002116874.1"/>
</dbReference>
<dbReference type="InterPro" id="IPR013806">
    <property type="entry name" value="Kringle-like"/>
</dbReference>
<dbReference type="CTD" id="6758123"/>
<evidence type="ECO:0000256" key="2">
    <source>
        <dbReference type="ARBA" id="ARBA00023157"/>
    </source>
</evidence>
<evidence type="ECO:0000313" key="6">
    <source>
        <dbReference type="Proteomes" id="UP000009022"/>
    </source>
</evidence>
<evidence type="ECO:0000256" key="1">
    <source>
        <dbReference type="ARBA" id="ARBA00022572"/>
    </source>
</evidence>
<accession>B3S9J1</accession>
<evidence type="ECO:0000256" key="3">
    <source>
        <dbReference type="PROSITE-ProRule" id="PRU00121"/>
    </source>
</evidence>
<dbReference type="PANTHER" id="PTHR24261:SF7">
    <property type="entry name" value="KRINGLE DOMAIN-CONTAINING PROTEIN"/>
    <property type="match status" value="1"/>
</dbReference>
<name>B3S9J1_TRIAD</name>
<protein>
    <recommendedName>
        <fullName evidence="4">Kringle domain-containing protein</fullName>
    </recommendedName>
</protein>
<dbReference type="InterPro" id="IPR038178">
    <property type="entry name" value="Kringle_sf"/>
</dbReference>
<feature type="non-terminal residue" evidence="5">
    <location>
        <position position="1"/>
    </location>
</feature>
<dbReference type="PRINTS" id="PR00018">
    <property type="entry name" value="KRINGLE"/>
</dbReference>
<dbReference type="PROSITE" id="PS00021">
    <property type="entry name" value="KRINGLE_1"/>
    <property type="match status" value="1"/>
</dbReference>
<reference evidence="5 6" key="1">
    <citation type="journal article" date="2008" name="Nature">
        <title>The Trichoplax genome and the nature of placozoans.</title>
        <authorList>
            <person name="Srivastava M."/>
            <person name="Begovic E."/>
            <person name="Chapman J."/>
            <person name="Putnam N.H."/>
            <person name="Hellsten U."/>
            <person name="Kawashima T."/>
            <person name="Kuo A."/>
            <person name="Mitros T."/>
            <person name="Salamov A."/>
            <person name="Carpenter M.L."/>
            <person name="Signorovitch A.Y."/>
            <person name="Moreno M.A."/>
            <person name="Kamm K."/>
            <person name="Grimwood J."/>
            <person name="Schmutz J."/>
            <person name="Shapiro H."/>
            <person name="Grigoriev I.V."/>
            <person name="Buss L.W."/>
            <person name="Schierwater B."/>
            <person name="Dellaporta S.L."/>
            <person name="Rokhsar D.S."/>
        </authorList>
    </citation>
    <scope>NUCLEOTIDE SEQUENCE [LARGE SCALE GENOMIC DNA]</scope>
    <source>
        <strain evidence="5 6">Grell-BS-1999</strain>
    </source>
</reference>
<dbReference type="InParanoid" id="B3S9J1"/>
<dbReference type="OrthoDB" id="41905at2759"/>
<dbReference type="SUPFAM" id="SSF57440">
    <property type="entry name" value="Kringle-like"/>
    <property type="match status" value="1"/>
</dbReference>
<dbReference type="PANTHER" id="PTHR24261">
    <property type="entry name" value="PLASMINOGEN-RELATED"/>
    <property type="match status" value="1"/>
</dbReference>
<dbReference type="PROSITE" id="PS50070">
    <property type="entry name" value="KRINGLE_2"/>
    <property type="match status" value="1"/>
</dbReference>
<dbReference type="InterPro" id="IPR000001">
    <property type="entry name" value="Kringle"/>
</dbReference>
<feature type="domain" description="Kringle" evidence="4">
    <location>
        <begin position="1"/>
        <end position="61"/>
    </location>
</feature>
<dbReference type="EMBL" id="DS985258">
    <property type="protein sequence ID" value="EDV20710.1"/>
    <property type="molecule type" value="Genomic_DNA"/>
</dbReference>
<dbReference type="KEGG" id="tad:TRIADDRAFT_9319"/>
<dbReference type="PhylomeDB" id="B3S9J1"/>
<proteinExistence type="predicted"/>
<dbReference type="AlphaFoldDB" id="B3S9J1"/>
<gene>
    <name evidence="5" type="ORF">TRIADDRAFT_9319</name>
</gene>
<dbReference type="HOGENOM" id="CLU_158332_2_0_1"/>
<dbReference type="Gene3D" id="2.40.20.10">
    <property type="entry name" value="Plasminogen Kringle 4"/>
    <property type="match status" value="1"/>
</dbReference>
<keyword evidence="2" id="KW-1015">Disulfide bond</keyword>
<dbReference type="InterPro" id="IPR050759">
    <property type="entry name" value="Serine_protease_kringle"/>
</dbReference>
<dbReference type="SMART" id="SM00130">
    <property type="entry name" value="KR"/>
    <property type="match status" value="1"/>
</dbReference>
<dbReference type="GeneID" id="6758123"/>